<dbReference type="FunFam" id="3.40.50.300:FF:001195">
    <property type="entry name" value="DNA repair protein rad50"/>
    <property type="match status" value="1"/>
</dbReference>
<evidence type="ECO:0000256" key="1">
    <source>
        <dbReference type="ARBA" id="ARBA00001947"/>
    </source>
</evidence>
<evidence type="ECO:0000256" key="4">
    <source>
        <dbReference type="ARBA" id="ARBA00009439"/>
    </source>
</evidence>
<dbReference type="GO" id="GO:0070192">
    <property type="term" value="P:chromosome organization involved in meiotic cell cycle"/>
    <property type="evidence" value="ECO:0007669"/>
    <property type="project" value="TreeGrafter"/>
</dbReference>
<evidence type="ECO:0000259" key="16">
    <source>
        <dbReference type="Pfam" id="PF13476"/>
    </source>
</evidence>
<dbReference type="GO" id="GO:0043047">
    <property type="term" value="F:single-stranded telomeric DNA binding"/>
    <property type="evidence" value="ECO:0007669"/>
    <property type="project" value="TreeGrafter"/>
</dbReference>
<dbReference type="PANTHER" id="PTHR18867">
    <property type="entry name" value="RAD50"/>
    <property type="match status" value="1"/>
</dbReference>
<evidence type="ECO:0000256" key="15">
    <source>
        <dbReference type="SAM" id="Coils"/>
    </source>
</evidence>
<keyword evidence="13" id="KW-0539">Nucleus</keyword>
<dbReference type="InterPro" id="IPR038729">
    <property type="entry name" value="Rad50/SbcC_AAA"/>
</dbReference>
<evidence type="ECO:0000256" key="11">
    <source>
        <dbReference type="ARBA" id="ARBA00023054"/>
    </source>
</evidence>
<evidence type="ECO:0000256" key="12">
    <source>
        <dbReference type="ARBA" id="ARBA00023204"/>
    </source>
</evidence>
<dbReference type="GO" id="GO:0007004">
    <property type="term" value="P:telomere maintenance via telomerase"/>
    <property type="evidence" value="ECO:0007669"/>
    <property type="project" value="TreeGrafter"/>
</dbReference>
<comment type="caution">
    <text evidence="17">The sequence shown here is derived from an EMBL/GenBank/DDBJ whole genome shotgun (WGS) entry which is preliminary data.</text>
</comment>
<evidence type="ECO:0000256" key="14">
    <source>
        <dbReference type="ARBA" id="ARBA00049360"/>
    </source>
</evidence>
<dbReference type="GO" id="GO:0016887">
    <property type="term" value="F:ATP hydrolysis activity"/>
    <property type="evidence" value="ECO:0007669"/>
    <property type="project" value="InterPro"/>
</dbReference>
<dbReference type="SUPFAM" id="SSF52540">
    <property type="entry name" value="P-loop containing nucleoside triphosphate hydrolases"/>
    <property type="match status" value="1"/>
</dbReference>
<feature type="coiled-coil region" evidence="15">
    <location>
        <begin position="761"/>
        <end position="1021"/>
    </location>
</feature>
<evidence type="ECO:0000256" key="3">
    <source>
        <dbReference type="ARBA" id="ARBA00004286"/>
    </source>
</evidence>
<evidence type="ECO:0000256" key="13">
    <source>
        <dbReference type="ARBA" id="ARBA00023242"/>
    </source>
</evidence>
<dbReference type="InterPro" id="IPR027417">
    <property type="entry name" value="P-loop_NTPase"/>
</dbReference>
<evidence type="ECO:0000313" key="18">
    <source>
        <dbReference type="Proteomes" id="UP001176521"/>
    </source>
</evidence>
<comment type="catalytic activity">
    <reaction evidence="14">
        <text>ATP + H2O = ADP + phosphate + H(+)</text>
        <dbReference type="Rhea" id="RHEA:13065"/>
        <dbReference type="ChEBI" id="CHEBI:15377"/>
        <dbReference type="ChEBI" id="CHEBI:15378"/>
        <dbReference type="ChEBI" id="CHEBI:30616"/>
        <dbReference type="ChEBI" id="CHEBI:43474"/>
        <dbReference type="ChEBI" id="CHEBI:456216"/>
    </reaction>
</comment>
<feature type="coiled-coil region" evidence="15">
    <location>
        <begin position="220"/>
        <end position="306"/>
    </location>
</feature>
<accession>A0AAN6JME0</accession>
<evidence type="ECO:0000256" key="8">
    <source>
        <dbReference type="ARBA" id="ARBA00022763"/>
    </source>
</evidence>
<comment type="subcellular location">
    <subcellularLocation>
        <location evidence="3">Chromosome</location>
    </subcellularLocation>
    <subcellularLocation>
        <location evidence="2">Nucleus</location>
    </subcellularLocation>
</comment>
<dbReference type="Gene3D" id="3.40.50.300">
    <property type="entry name" value="P-loop containing nucleotide triphosphate hydrolases"/>
    <property type="match status" value="2"/>
</dbReference>
<sequence>MAALDKLAIRNIRSFDNNISVIQFYSPLTVIVGQNGSGKTTIIECLNYITTGNMPPNTKGGAFIHDPKLVNEKEVKAQVRLRFYDSKGDRYNAVRNLQVTTKKGGNLSMSTLEGLLQFDMEEKDKVGGKRKRHMTISSRCAEIDEEIPRLLGVSTSILENVIFCHQEDSNWPLSEPAKLKTKFDNIFEATRFTKALKHIKDLHKERIADCKADKVRLEGLKEDRSRATVIRERKARLEAERVAKDTEREDLEAQAKKLTEENNKLADARNSFGEQLAQAEALEAQSKMLEESMQVLQNSMTALEESDGELQKRKDDFQKHLDSQRSKSKQLEKSIAEKLALRKGLDQKHKDQFGKRRALEKDQEVSLMKYHIHEKAVQARKSLIRKISLDAGIKGFDMDNLNDAEVKEFIAKLHAQTDKAEREYQALKAELREAQMKLDDKYAEAQGDVKGKKIQLESQMDIIRKANVDIKNIEEELDNLTSSEHELEAAKKRLEEATAKFHEQRDLVGRADSDERIRTLISRLREAEESKEDANQELTGLNAHADSRARLTLKETDRDAKKDLLQSLLNKSNDAMKKFSGREPVINTFERDVERLVSTKDEELSEARRLKGGEERQLQQVEFSLSSKRNQLKEKEKTVAELDAKVRTALQRGDETFASLDALVENLETAIAEEQEVINMAEGTLKYIERVIQKGNSHHVCITCNRSLDDEEEQAEFKAHTEKLLKNFQAYRTPDAVRKINKLKEELSQAKLLQVKEGEVRDLKTREIARLKEAIKEEEDRIQTITQGLETKAAKIEDLEREAKELSILKRNSVEAGRVMADLKMLDNEIAGLQDDLATAGNTRSMEDVMATIEKLTDDIKQHKRDLKTATDERDSIRAKLQFLERESHREEIALRDQQQKHERRRAKTAELETLKETIKQAKEAVKRIEAEALSAQAAQRRLQEELETQRKESDRRLESAQKNVANFQEYNKMLKDARRQVDEWLQSGGDDQLKTCDRVMKELTDDLERLDTDTAAIQEEKGILDADLHQARVTERNLDDNLRYRALERQLADIKSKINEDELRKLFDAFKLYGNKYKTGKDRENEVNGDIQHLRGVIQGLGDQISDLAKDLKTHYNNIDKRFTEQLVKFKVNELANFDLEKTAKAVDAAILKYHSIKMEEINEHIRYLWSKTYQGTDIDTIMIKSDPDGAKGTKSYNYRVCMVKDTVEMDMRGRCSAGQKVLASIIIRLALADSFSTNCGILALDEPTTNLDKDNIDALAAALADLIKERTQSNFQLIVITHDEDFLGRLGQQDVIEYYWRVSRNANQKSEITRHRLA</sequence>
<protein>
    <recommendedName>
        <fullName evidence="5">DNA repair protein RAD50</fullName>
    </recommendedName>
</protein>
<dbReference type="Proteomes" id="UP001176521">
    <property type="component" value="Unassembled WGS sequence"/>
</dbReference>
<keyword evidence="6" id="KW-0158">Chromosome</keyword>
<keyword evidence="11 15" id="KW-0175">Coiled coil</keyword>
<dbReference type="GO" id="GO:0000794">
    <property type="term" value="C:condensed nuclear chromosome"/>
    <property type="evidence" value="ECO:0007669"/>
    <property type="project" value="TreeGrafter"/>
</dbReference>
<dbReference type="GO" id="GO:0030870">
    <property type="term" value="C:Mre11 complex"/>
    <property type="evidence" value="ECO:0007669"/>
    <property type="project" value="InterPro"/>
</dbReference>
<dbReference type="GO" id="GO:0003691">
    <property type="term" value="F:double-stranded telomeric DNA binding"/>
    <property type="evidence" value="ECO:0007669"/>
    <property type="project" value="TreeGrafter"/>
</dbReference>
<dbReference type="EMBL" id="JAPDMQ010000100">
    <property type="protein sequence ID" value="KAK0535217.1"/>
    <property type="molecule type" value="Genomic_DNA"/>
</dbReference>
<feature type="coiled-coil region" evidence="15">
    <location>
        <begin position="410"/>
        <end position="544"/>
    </location>
</feature>
<keyword evidence="10" id="KW-0862">Zinc</keyword>
<dbReference type="GO" id="GO:0000722">
    <property type="term" value="P:telomere maintenance via recombination"/>
    <property type="evidence" value="ECO:0007669"/>
    <property type="project" value="TreeGrafter"/>
</dbReference>
<comment type="similarity">
    <text evidence="4">Belongs to the SMC family. RAD50 subfamily.</text>
</comment>
<dbReference type="PANTHER" id="PTHR18867:SF12">
    <property type="entry name" value="DNA REPAIR PROTEIN RAD50"/>
    <property type="match status" value="1"/>
</dbReference>
<gene>
    <name evidence="17" type="primary">RAD50</name>
    <name evidence="17" type="ORF">OC842_002383</name>
</gene>
<comment type="cofactor">
    <cofactor evidence="1">
        <name>Zn(2+)</name>
        <dbReference type="ChEBI" id="CHEBI:29105"/>
    </cofactor>
</comment>
<evidence type="ECO:0000256" key="7">
    <source>
        <dbReference type="ARBA" id="ARBA00022723"/>
    </source>
</evidence>
<dbReference type="GO" id="GO:0006302">
    <property type="term" value="P:double-strand break repair"/>
    <property type="evidence" value="ECO:0007669"/>
    <property type="project" value="InterPro"/>
</dbReference>
<evidence type="ECO:0000256" key="6">
    <source>
        <dbReference type="ARBA" id="ARBA00022454"/>
    </source>
</evidence>
<keyword evidence="12" id="KW-0234">DNA repair</keyword>
<organism evidence="17 18">
    <name type="scientific">Tilletia horrida</name>
    <dbReference type="NCBI Taxonomy" id="155126"/>
    <lineage>
        <taxon>Eukaryota</taxon>
        <taxon>Fungi</taxon>
        <taxon>Dikarya</taxon>
        <taxon>Basidiomycota</taxon>
        <taxon>Ustilaginomycotina</taxon>
        <taxon>Exobasidiomycetes</taxon>
        <taxon>Tilletiales</taxon>
        <taxon>Tilletiaceae</taxon>
        <taxon>Tilletia</taxon>
    </lineage>
</organism>
<dbReference type="GO" id="GO:0051880">
    <property type="term" value="F:G-quadruplex DNA binding"/>
    <property type="evidence" value="ECO:0007669"/>
    <property type="project" value="TreeGrafter"/>
</dbReference>
<evidence type="ECO:0000256" key="9">
    <source>
        <dbReference type="ARBA" id="ARBA00022801"/>
    </source>
</evidence>
<reference evidence="17" key="1">
    <citation type="journal article" date="2023" name="PhytoFront">
        <title>Draft Genome Resources of Seven Strains of Tilletia horrida, Causal Agent of Kernel Smut of Rice.</title>
        <authorList>
            <person name="Khanal S."/>
            <person name="Antony Babu S."/>
            <person name="Zhou X.G."/>
        </authorList>
    </citation>
    <scope>NUCLEOTIDE SEQUENCE</scope>
    <source>
        <strain evidence="17">TX3</strain>
    </source>
</reference>
<dbReference type="GO" id="GO:0046872">
    <property type="term" value="F:metal ion binding"/>
    <property type="evidence" value="ECO:0007669"/>
    <property type="project" value="UniProtKB-KW"/>
</dbReference>
<evidence type="ECO:0000256" key="2">
    <source>
        <dbReference type="ARBA" id="ARBA00004123"/>
    </source>
</evidence>
<name>A0AAN6JME0_9BASI</name>
<dbReference type="FunFam" id="3.40.50.300:FF:000947">
    <property type="entry name" value="DNA repair protein RAD50"/>
    <property type="match status" value="1"/>
</dbReference>
<dbReference type="InterPro" id="IPR004584">
    <property type="entry name" value="Rad50_eukaryotes"/>
</dbReference>
<evidence type="ECO:0000256" key="10">
    <source>
        <dbReference type="ARBA" id="ARBA00022833"/>
    </source>
</evidence>
<feature type="domain" description="Rad50/SbcC-type AAA" evidence="16">
    <location>
        <begin position="6"/>
        <end position="261"/>
    </location>
</feature>
<keyword evidence="7" id="KW-0479">Metal-binding</keyword>
<dbReference type="Pfam" id="PF13476">
    <property type="entry name" value="AAA_23"/>
    <property type="match status" value="1"/>
</dbReference>
<evidence type="ECO:0000313" key="17">
    <source>
        <dbReference type="EMBL" id="KAK0535217.1"/>
    </source>
</evidence>
<feature type="coiled-coil region" evidence="15">
    <location>
        <begin position="618"/>
        <end position="684"/>
    </location>
</feature>
<keyword evidence="8" id="KW-0227">DNA damage</keyword>
<keyword evidence="9" id="KW-0378">Hydrolase</keyword>
<proteinExistence type="inferred from homology"/>
<keyword evidence="18" id="KW-1185">Reference proteome</keyword>
<dbReference type="NCBIfam" id="TIGR00606">
    <property type="entry name" value="rad50"/>
    <property type="match status" value="1"/>
</dbReference>
<evidence type="ECO:0000256" key="5">
    <source>
        <dbReference type="ARBA" id="ARBA00017893"/>
    </source>
</evidence>